<sequence>MRESDEVTMFGILTWYKTYNYGSALQAYALVSKLNDLGYPSEIIHYCRDTNIIFSSKSEKLKDVLQRIPPALVRRLFWKHYQRKARRFNSFFEDKIPQSKVYTSGAEIREDFQRYAAFLCGSDQIWTPSIRFLDPTYFLDFVPDSIGKIAYAPSIGCTYIPDKLMSQMKALIQRIDFLSIRETHGADLVEALCNRRPEIVLDPTLLKSKAEWEDFAAKPDIAEPYILCYFLGSRKPLREFALRLKKKTGYKLVVVPAVNQDLFWGDIRKIDAGPCEFVGLIQNAAYICTDSFHGTILSINLEKNFFALKRHEENDPENQNARLFHILSRLGLSFRLVTEESGDGDLDPIDYTLPRMRLEEERRRSLQFLINALDHYKEVE</sequence>
<accession>A0A8J6IP33</accession>
<gene>
    <name evidence="2" type="ORF">H8K20_08405</name>
</gene>
<dbReference type="GO" id="GO:0016740">
    <property type="term" value="F:transferase activity"/>
    <property type="evidence" value="ECO:0007669"/>
    <property type="project" value="UniProtKB-KW"/>
</dbReference>
<dbReference type="Pfam" id="PF04230">
    <property type="entry name" value="PS_pyruv_trans"/>
    <property type="match status" value="1"/>
</dbReference>
<dbReference type="RefSeq" id="WP_186488078.1">
    <property type="nucleotide sequence ID" value="NZ_JACOGI010000001.1"/>
</dbReference>
<protein>
    <submittedName>
        <fullName evidence="2">Polysaccharide pyruvyl transferase family protein</fullName>
    </submittedName>
</protein>
<evidence type="ECO:0000313" key="2">
    <source>
        <dbReference type="EMBL" id="MBC3516417.1"/>
    </source>
</evidence>
<feature type="domain" description="Polysaccharide pyruvyl transferase" evidence="1">
    <location>
        <begin position="20"/>
        <end position="310"/>
    </location>
</feature>
<name>A0A8J6IP33_9FIRM</name>
<dbReference type="InterPro" id="IPR007345">
    <property type="entry name" value="Polysacch_pyruvyl_Trfase"/>
</dbReference>
<evidence type="ECO:0000259" key="1">
    <source>
        <dbReference type="Pfam" id="PF04230"/>
    </source>
</evidence>
<keyword evidence="3" id="KW-1185">Reference proteome</keyword>
<evidence type="ECO:0000313" key="3">
    <source>
        <dbReference type="Proteomes" id="UP000597668"/>
    </source>
</evidence>
<reference evidence="2" key="1">
    <citation type="submission" date="2020-08" db="EMBL/GenBank/DDBJ databases">
        <authorList>
            <person name="Liu C."/>
            <person name="Sun Q."/>
        </authorList>
    </citation>
    <scope>NUCLEOTIDE SEQUENCE</scope>
    <source>
        <strain evidence="2">NSJ-65</strain>
    </source>
</reference>
<keyword evidence="2" id="KW-0808">Transferase</keyword>
<organism evidence="2 3">
    <name type="scientific">Neobittarella massiliensis</name>
    <name type="common">ex Bilen et al. 2018</name>
    <dbReference type="NCBI Taxonomy" id="2041842"/>
    <lineage>
        <taxon>Bacteria</taxon>
        <taxon>Bacillati</taxon>
        <taxon>Bacillota</taxon>
        <taxon>Clostridia</taxon>
        <taxon>Eubacteriales</taxon>
        <taxon>Oscillospiraceae</taxon>
        <taxon>Neobittarella (ex Bilen et al. 2018)</taxon>
    </lineage>
</organism>
<dbReference type="Proteomes" id="UP000597668">
    <property type="component" value="Unassembled WGS sequence"/>
</dbReference>
<dbReference type="EMBL" id="JACOGI010000001">
    <property type="protein sequence ID" value="MBC3516417.1"/>
    <property type="molecule type" value="Genomic_DNA"/>
</dbReference>
<dbReference type="AlphaFoldDB" id="A0A8J6IP33"/>
<proteinExistence type="predicted"/>
<comment type="caution">
    <text evidence="2">The sequence shown here is derived from an EMBL/GenBank/DDBJ whole genome shotgun (WGS) entry which is preliminary data.</text>
</comment>